<accession>A0A4Q1C5Q9</accession>
<dbReference type="AlphaFoldDB" id="A0A4Q1C5Q9"/>
<dbReference type="InterPro" id="IPR018639">
    <property type="entry name" value="DUF2062"/>
</dbReference>
<proteinExistence type="predicted"/>
<comment type="caution">
    <text evidence="4">The sequence shown here is derived from an EMBL/GenBank/DDBJ whole genome shotgun (WGS) entry which is preliminary data.</text>
</comment>
<feature type="domain" description="DUF2062" evidence="3">
    <location>
        <begin position="99"/>
        <end position="235"/>
    </location>
</feature>
<organism evidence="4 5">
    <name type="scientific">Oleiharenicola lentus</name>
    <dbReference type="NCBI Taxonomy" id="2508720"/>
    <lineage>
        <taxon>Bacteria</taxon>
        <taxon>Pseudomonadati</taxon>
        <taxon>Verrucomicrobiota</taxon>
        <taxon>Opitutia</taxon>
        <taxon>Opitutales</taxon>
        <taxon>Opitutaceae</taxon>
        <taxon>Oleiharenicola</taxon>
    </lineage>
</organism>
<gene>
    <name evidence="4" type="ORF">ESB00_18960</name>
</gene>
<protein>
    <submittedName>
        <fullName evidence="4">DUF2062 domain-containing protein</fullName>
    </submittedName>
</protein>
<name>A0A4Q1C5Q9_9BACT</name>
<dbReference type="Proteomes" id="UP000290218">
    <property type="component" value="Unassembled WGS sequence"/>
</dbReference>
<evidence type="ECO:0000313" key="5">
    <source>
        <dbReference type="Proteomes" id="UP000290218"/>
    </source>
</evidence>
<feature type="region of interest" description="Disordered" evidence="1">
    <location>
        <begin position="1"/>
        <end position="76"/>
    </location>
</feature>
<dbReference type="PANTHER" id="PTHR35102:SF1">
    <property type="entry name" value="E3 UBIQUITIN-PROTEIN LIGASE"/>
    <property type="match status" value="1"/>
</dbReference>
<keyword evidence="2" id="KW-0472">Membrane</keyword>
<keyword evidence="5" id="KW-1185">Reference proteome</keyword>
<evidence type="ECO:0000259" key="3">
    <source>
        <dbReference type="Pfam" id="PF09835"/>
    </source>
</evidence>
<dbReference type="OrthoDB" id="338645at2"/>
<dbReference type="Pfam" id="PF09835">
    <property type="entry name" value="DUF2062"/>
    <property type="match status" value="1"/>
</dbReference>
<evidence type="ECO:0000313" key="4">
    <source>
        <dbReference type="EMBL" id="RXK53767.1"/>
    </source>
</evidence>
<keyword evidence="2" id="KW-1133">Transmembrane helix</keyword>
<feature type="transmembrane region" description="Helical" evidence="2">
    <location>
        <begin position="205"/>
        <end position="226"/>
    </location>
</feature>
<sequence>MGGLEGTVPARPPALVRRDHPPRQSRHGRLPAARAFCRVRPGAQRAQRGLRPPQSRHAAAARSVDRRRRRRLPARVTHPPASARLSFWQRRVRGPIVALFTQGITPDKVALTLAVGTACSLFPFLGFTSLLNLGVGLWLRLNQPLLQTLNYLLTVPHLLMIVVYVRIGEGLWRMQDDRFSVAEMLRVFREATIGEFLQRFGWAGVHAFTAWALTAPLLIAVIYFAVRPALRRLAGSRELNRAVADVPSGV</sequence>
<evidence type="ECO:0000256" key="2">
    <source>
        <dbReference type="SAM" id="Phobius"/>
    </source>
</evidence>
<reference evidence="4 5" key="1">
    <citation type="submission" date="2019-01" db="EMBL/GenBank/DDBJ databases">
        <title>Lacunisphaera sp. strain TWA-58.</title>
        <authorList>
            <person name="Chen W.-M."/>
        </authorList>
    </citation>
    <scope>NUCLEOTIDE SEQUENCE [LARGE SCALE GENOMIC DNA]</scope>
    <source>
        <strain evidence="4 5">TWA-58</strain>
    </source>
</reference>
<evidence type="ECO:0000256" key="1">
    <source>
        <dbReference type="SAM" id="MobiDB-lite"/>
    </source>
</evidence>
<feature type="transmembrane region" description="Helical" evidence="2">
    <location>
        <begin position="148"/>
        <end position="167"/>
    </location>
</feature>
<dbReference type="PANTHER" id="PTHR35102">
    <property type="entry name" value="E3 UBIQUITIN-PROTEIN LIGASE"/>
    <property type="match status" value="1"/>
</dbReference>
<keyword evidence="2" id="KW-0812">Transmembrane</keyword>
<dbReference type="EMBL" id="SDHX01000002">
    <property type="protein sequence ID" value="RXK53767.1"/>
    <property type="molecule type" value="Genomic_DNA"/>
</dbReference>